<feature type="domain" description="Polyphosphate kinase C-terminal" evidence="10">
    <location>
        <begin position="495"/>
        <end position="667"/>
    </location>
</feature>
<dbReference type="Gene3D" id="1.20.58.310">
    <property type="entry name" value="Polyphosphate kinase N-terminal domain"/>
    <property type="match status" value="1"/>
</dbReference>
<feature type="binding site" evidence="6">
    <location>
        <position position="367"/>
    </location>
    <ligand>
        <name>Mg(2+)</name>
        <dbReference type="ChEBI" id="CHEBI:18420"/>
    </ligand>
</feature>
<dbReference type="PANTHER" id="PTHR30218">
    <property type="entry name" value="POLYPHOSPHATE KINASE"/>
    <property type="match status" value="1"/>
</dbReference>
<feature type="binding site" evidence="6">
    <location>
        <position position="45"/>
    </location>
    <ligand>
        <name>ATP</name>
        <dbReference type="ChEBI" id="CHEBI:30616"/>
    </ligand>
</feature>
<dbReference type="EMBL" id="RQPJ01000002">
    <property type="protein sequence ID" value="RTE54798.1"/>
    <property type="molecule type" value="Genomic_DNA"/>
</dbReference>
<comment type="cofactor">
    <cofactor evidence="6">
        <name>Mg(2+)</name>
        <dbReference type="ChEBI" id="CHEBI:18420"/>
    </cofactor>
</comment>
<dbReference type="EC" id="2.7.4.1" evidence="6 7"/>
<keyword evidence="3 6" id="KW-0547">Nucleotide-binding</keyword>
<dbReference type="InterPro" id="IPR025198">
    <property type="entry name" value="PPK_N_dom"/>
</dbReference>
<dbReference type="SUPFAM" id="SSF143724">
    <property type="entry name" value="PHP14-like"/>
    <property type="match status" value="1"/>
</dbReference>
<evidence type="ECO:0000256" key="2">
    <source>
        <dbReference type="ARBA" id="ARBA00022679"/>
    </source>
</evidence>
<comment type="catalytic activity">
    <reaction evidence="6 7">
        <text>[phosphate](n) + ATP = [phosphate](n+1) + ADP</text>
        <dbReference type="Rhea" id="RHEA:19573"/>
        <dbReference type="Rhea" id="RHEA-COMP:9859"/>
        <dbReference type="Rhea" id="RHEA-COMP:14280"/>
        <dbReference type="ChEBI" id="CHEBI:16838"/>
        <dbReference type="ChEBI" id="CHEBI:30616"/>
        <dbReference type="ChEBI" id="CHEBI:456216"/>
        <dbReference type="EC" id="2.7.4.1"/>
    </reaction>
</comment>
<name>A0A3S0B0H2_9FLAO</name>
<dbReference type="OrthoDB" id="9761456at2"/>
<reference evidence="12 13" key="1">
    <citation type="submission" date="2018-11" db="EMBL/GenBank/DDBJ databases">
        <title>Arenibacter aquaticus sp.nov., a marine bacterium isolated from surface seawater in the South China Sea.</title>
        <authorList>
            <person name="Guo J."/>
            <person name="Sun J."/>
        </authorList>
    </citation>
    <scope>NUCLEOTIDE SEQUENCE [LARGE SCALE GENOMIC DNA]</scope>
    <source>
        <strain evidence="12 13">GUO666</strain>
    </source>
</reference>
<feature type="domain" description="Polyphosphate kinase middle" evidence="8">
    <location>
        <begin position="122"/>
        <end position="296"/>
    </location>
</feature>
<feature type="binding site" evidence="6">
    <location>
        <position position="556"/>
    </location>
    <ligand>
        <name>ATP</name>
        <dbReference type="ChEBI" id="CHEBI:30616"/>
    </ligand>
</feature>
<dbReference type="Pfam" id="PF02503">
    <property type="entry name" value="PP_kinase"/>
    <property type="match status" value="1"/>
</dbReference>
<evidence type="ECO:0000256" key="3">
    <source>
        <dbReference type="ARBA" id="ARBA00022741"/>
    </source>
</evidence>
<comment type="caution">
    <text evidence="12">The sequence shown here is derived from an EMBL/GenBank/DDBJ whole genome shotgun (WGS) entry which is preliminary data.</text>
</comment>
<dbReference type="InterPro" id="IPR024953">
    <property type="entry name" value="PP_kinase_middle"/>
</dbReference>
<dbReference type="SUPFAM" id="SSF140356">
    <property type="entry name" value="PPK N-terminal domain-like"/>
    <property type="match status" value="1"/>
</dbReference>
<dbReference type="GO" id="GO:0009358">
    <property type="term" value="C:polyphosphate kinase complex"/>
    <property type="evidence" value="ECO:0007669"/>
    <property type="project" value="InterPro"/>
</dbReference>
<comment type="similarity">
    <text evidence="6 7">Belongs to the polyphosphate kinase 1 (PPK1) family.</text>
</comment>
<comment type="function">
    <text evidence="6 7">Catalyzes the reversible transfer of the terminal phosphate of ATP to form a long-chain polyphosphate (polyP).</text>
</comment>
<dbReference type="RefSeq" id="WP_126161529.1">
    <property type="nucleotide sequence ID" value="NZ_RQPJ01000002.1"/>
</dbReference>
<dbReference type="GO" id="GO:0006799">
    <property type="term" value="P:polyphosphate biosynthetic process"/>
    <property type="evidence" value="ECO:0007669"/>
    <property type="project" value="UniProtKB-UniRule"/>
</dbReference>
<dbReference type="PIRSF" id="PIRSF015589">
    <property type="entry name" value="PP_kinase"/>
    <property type="match status" value="1"/>
</dbReference>
<dbReference type="InterPro" id="IPR036830">
    <property type="entry name" value="PP_kinase_middle_dom_sf"/>
</dbReference>
<dbReference type="InterPro" id="IPR041108">
    <property type="entry name" value="PP_kinase_C_1"/>
</dbReference>
<dbReference type="InterPro" id="IPR003414">
    <property type="entry name" value="PP_kinase"/>
</dbReference>
<dbReference type="Pfam" id="PF13089">
    <property type="entry name" value="PP_kinase_N"/>
    <property type="match status" value="1"/>
</dbReference>
<dbReference type="PANTHER" id="PTHR30218:SF0">
    <property type="entry name" value="POLYPHOSPHATE KINASE"/>
    <property type="match status" value="1"/>
</dbReference>
<evidence type="ECO:0000259" key="11">
    <source>
        <dbReference type="Pfam" id="PF17941"/>
    </source>
</evidence>
<comment type="PTM">
    <text evidence="6 7">An intermediate of this reaction is the autophosphorylated ppk in which a phosphate is covalently linked to a histidine residue through a N-P bond.</text>
</comment>
<evidence type="ECO:0000259" key="9">
    <source>
        <dbReference type="Pfam" id="PF13089"/>
    </source>
</evidence>
<evidence type="ECO:0000256" key="7">
    <source>
        <dbReference type="RuleBase" id="RU003800"/>
    </source>
</evidence>
<keyword evidence="5 6" id="KW-0067">ATP-binding</keyword>
<dbReference type="HAMAP" id="MF_00347">
    <property type="entry name" value="Polyphosphate_kinase"/>
    <property type="match status" value="1"/>
</dbReference>
<keyword evidence="6" id="KW-0460">Magnesium</keyword>
<evidence type="ECO:0000256" key="1">
    <source>
        <dbReference type="ARBA" id="ARBA00022553"/>
    </source>
</evidence>
<dbReference type="Pfam" id="PF13090">
    <property type="entry name" value="PP_kinase_C"/>
    <property type="match status" value="1"/>
</dbReference>
<feature type="domain" description="Polyphosphate kinase C-terminal" evidence="11">
    <location>
        <begin position="324"/>
        <end position="486"/>
    </location>
</feature>
<dbReference type="CDD" id="cd09167">
    <property type="entry name" value="PLDc_EcPPK1_C2_like"/>
    <property type="match status" value="1"/>
</dbReference>
<dbReference type="InterPro" id="IPR036832">
    <property type="entry name" value="PPK_N_dom_sf"/>
</dbReference>
<dbReference type="GO" id="GO:0008976">
    <property type="term" value="F:polyphosphate kinase activity"/>
    <property type="evidence" value="ECO:0007669"/>
    <property type="project" value="UniProtKB-UniRule"/>
</dbReference>
<evidence type="ECO:0000256" key="5">
    <source>
        <dbReference type="ARBA" id="ARBA00022840"/>
    </source>
</evidence>
<dbReference type="CDD" id="cd09164">
    <property type="entry name" value="PLDc_EcPPK1_C1_like"/>
    <property type="match status" value="1"/>
</dbReference>
<keyword evidence="2 6" id="KW-0808">Transferase</keyword>
<feature type="active site" description="Phosphohistidine intermediate" evidence="6">
    <location>
        <position position="427"/>
    </location>
</feature>
<evidence type="ECO:0000256" key="4">
    <source>
        <dbReference type="ARBA" id="ARBA00022777"/>
    </source>
</evidence>
<evidence type="ECO:0000259" key="10">
    <source>
        <dbReference type="Pfam" id="PF13090"/>
    </source>
</evidence>
<feature type="binding site" evidence="6">
    <location>
        <position position="460"/>
    </location>
    <ligand>
        <name>ATP</name>
        <dbReference type="ChEBI" id="CHEBI:30616"/>
    </ligand>
</feature>
<keyword evidence="13" id="KW-1185">Reference proteome</keyword>
<dbReference type="SUPFAM" id="SSF56024">
    <property type="entry name" value="Phospholipase D/nuclease"/>
    <property type="match status" value="2"/>
</dbReference>
<keyword evidence="1 6" id="KW-0597">Phosphoprotein</keyword>
<dbReference type="Gene3D" id="3.30.870.10">
    <property type="entry name" value="Endonuclease Chain A"/>
    <property type="match status" value="2"/>
</dbReference>
<evidence type="ECO:0000256" key="6">
    <source>
        <dbReference type="HAMAP-Rule" id="MF_00347"/>
    </source>
</evidence>
<evidence type="ECO:0000313" key="13">
    <source>
        <dbReference type="Proteomes" id="UP000267585"/>
    </source>
</evidence>
<dbReference type="Gene3D" id="3.30.1840.10">
    <property type="entry name" value="Polyphosphate kinase middle domain"/>
    <property type="match status" value="1"/>
</dbReference>
<dbReference type="GO" id="GO:0046872">
    <property type="term" value="F:metal ion binding"/>
    <property type="evidence" value="ECO:0007669"/>
    <property type="project" value="UniProtKB-KW"/>
</dbReference>
<dbReference type="NCBIfam" id="NF003917">
    <property type="entry name" value="PRK05443.1-1"/>
    <property type="match status" value="1"/>
</dbReference>
<feature type="domain" description="Polyphosphate kinase N-terminal" evidence="9">
    <location>
        <begin position="7"/>
        <end position="112"/>
    </location>
</feature>
<proteinExistence type="inferred from homology"/>
<sequence length="677" mass="78812">MAEDFSYRDRELDWLRFNERVLQEAADHRNPLLERLRFLAIFSSNLDEFFKVRISKLRQIKKVKKNIRKPLGLKPNKLLKTLLFQIDQQQQRFGEIFRTEILPELKQHKIYLLSHADYSEKQRLDLQEFFEQKVASKLTLIEGSDLSANSLKEGELYIVAYDKIADKMAVVNVPTTQLGRFVEVLATEGTKVYTYLEDLIKLNATAIFKQLQVSSLHNIKVSKDAELYLDDEYQGDWIEQIYSSLSQRQLGQPTRLLYEQGMPKAVRSKLRRRMGLGKIDMFEGGRRHNFSDFFSLPEEIGKAQLNFAPFPPLKSQPFEEANIFFDLIAKKDRLLHFPYQDFRYIEDWLFQVAMDPQVTAIHISLYRIAKKSRLTSALLKALENGKQVTIFVEAKARFDEANNIRWGRKFEEKGAEVFYSFPNVKVHSKILHIERLENGKKVGYAYIGTGNFNSKTAKIYCDHGLFTANKGITADLVQVFRVLKREMLRPKLNCLLISPFNTRSSFINFIQREIIHAQTNKPAMITAKMNSLEDREIINWLYRASNAGVKIKLLVRGFCCLVPGVAGQSQNIEVISIVDRFLEHARVFLFHNNGKEELYMGSADWMTRNLDRRIEVITPILDVGVFNQLKDILTIQFKDNVKARIIGSKTSNHYVNRPTGEDEVRSQYEIYRYLERL</sequence>
<dbReference type="Proteomes" id="UP000267585">
    <property type="component" value="Unassembled WGS sequence"/>
</dbReference>
<feature type="binding site" evidence="6">
    <location>
        <position position="584"/>
    </location>
    <ligand>
        <name>ATP</name>
        <dbReference type="ChEBI" id="CHEBI:30616"/>
    </ligand>
</feature>
<dbReference type="AlphaFoldDB" id="A0A3S0B0H2"/>
<organism evidence="12 13">
    <name type="scientific">Arenibacter aquaticus</name>
    <dbReference type="NCBI Taxonomy" id="2489054"/>
    <lineage>
        <taxon>Bacteria</taxon>
        <taxon>Pseudomonadati</taxon>
        <taxon>Bacteroidota</taxon>
        <taxon>Flavobacteriia</taxon>
        <taxon>Flavobacteriales</taxon>
        <taxon>Flavobacteriaceae</taxon>
        <taxon>Arenibacter</taxon>
    </lineage>
</organism>
<dbReference type="InterPro" id="IPR025200">
    <property type="entry name" value="PPK_C_dom2"/>
</dbReference>
<evidence type="ECO:0000259" key="8">
    <source>
        <dbReference type="Pfam" id="PF02503"/>
    </source>
</evidence>
<dbReference type="GO" id="GO:0005524">
    <property type="term" value="F:ATP binding"/>
    <property type="evidence" value="ECO:0007669"/>
    <property type="project" value="UniProtKB-KW"/>
</dbReference>
<gene>
    <name evidence="12" type="primary">ppk1</name>
    <name evidence="6" type="synonym">ppk</name>
    <name evidence="12" type="ORF">EHW67_06430</name>
</gene>
<evidence type="ECO:0000313" key="12">
    <source>
        <dbReference type="EMBL" id="RTE54798.1"/>
    </source>
</evidence>
<keyword evidence="6" id="KW-0479">Metal-binding</keyword>
<feature type="binding site" evidence="6">
    <location>
        <position position="397"/>
    </location>
    <ligand>
        <name>Mg(2+)</name>
        <dbReference type="ChEBI" id="CHEBI:18420"/>
    </ligand>
</feature>
<protein>
    <recommendedName>
        <fullName evidence="6 7">Polyphosphate kinase</fullName>
        <ecNumber evidence="6 7">2.7.4.1</ecNumber>
    </recommendedName>
    <alternativeName>
        <fullName evidence="6">ATP-polyphosphate phosphotransferase</fullName>
    </alternativeName>
    <alternativeName>
        <fullName evidence="6">Polyphosphoric acid kinase</fullName>
    </alternativeName>
</protein>
<accession>A0A3S0B0H2</accession>
<dbReference type="NCBIfam" id="TIGR03705">
    <property type="entry name" value="poly_P_kin"/>
    <property type="match status" value="1"/>
</dbReference>
<dbReference type="Pfam" id="PF17941">
    <property type="entry name" value="PP_kinase_C_1"/>
    <property type="match status" value="1"/>
</dbReference>
<keyword evidence="4 6" id="KW-0418">Kinase</keyword>